<keyword evidence="3" id="KW-0274">FAD</keyword>
<keyword evidence="4" id="KW-0560">Oxidoreductase</keyword>
<sequence length="379" mass="40434">MTKNIVILGAGFAGIPLAHKLLQHTIPKVEGLKVILVSASTHLYWNIAAVRAVIPGQISEDELFQPIEDGFTKYKPSQFELIIGRATGVNLEQEQVTIDIDGTAKTVNYHHLILATGSSVSSGLPFKHVGSSEDTKLALRKLQERVKAAKSIVIAGDGPTGVETAGEIAEVYGGKKKITLIVSKNHALPGLLPSVGQKAEKVLSKMNTTIIRNVKVVDAKSVGSSQSITLSDGKILDADVYLPLFGLHANSSFLPPVILDDKGNVKLDNKLRVTGTDNVWGVGDIGNLETKQATKADAQLIHLAKSLDAVLVGNSAGVLEYKKSEKPMIFVTLGKKTGTGQMGNMKAFGWMVSYVKGRTLFVEKGQPIAEGKSGLQGRI</sequence>
<dbReference type="InterPro" id="IPR023753">
    <property type="entry name" value="FAD/NAD-binding_dom"/>
</dbReference>
<proteinExistence type="inferred from homology"/>
<dbReference type="SUPFAM" id="SSF51905">
    <property type="entry name" value="FAD/NAD(P)-binding domain"/>
    <property type="match status" value="1"/>
</dbReference>
<evidence type="ECO:0000256" key="3">
    <source>
        <dbReference type="ARBA" id="ARBA00022827"/>
    </source>
</evidence>
<dbReference type="GO" id="GO:0050660">
    <property type="term" value="F:flavin adenine dinucleotide binding"/>
    <property type="evidence" value="ECO:0007669"/>
    <property type="project" value="TreeGrafter"/>
</dbReference>
<keyword evidence="2" id="KW-0285">Flavoprotein</keyword>
<feature type="domain" description="FAD/NAD(P)-binding" evidence="5">
    <location>
        <begin position="4"/>
        <end position="297"/>
    </location>
</feature>
<dbReference type="PANTHER" id="PTHR43735:SF3">
    <property type="entry name" value="FERROPTOSIS SUPPRESSOR PROTEIN 1"/>
    <property type="match status" value="1"/>
</dbReference>
<dbReference type="EMBL" id="PXOF01000151">
    <property type="protein sequence ID" value="RGP62246.1"/>
    <property type="molecule type" value="Genomic_DNA"/>
</dbReference>
<protein>
    <submittedName>
        <fullName evidence="6">FAD-binding protein</fullName>
    </submittedName>
</protein>
<accession>A0A395RQ26</accession>
<comment type="caution">
    <text evidence="6">The sequence shown here is derived from an EMBL/GenBank/DDBJ whole genome shotgun (WGS) entry which is preliminary data.</text>
</comment>
<evidence type="ECO:0000313" key="6">
    <source>
        <dbReference type="EMBL" id="RGP62246.1"/>
    </source>
</evidence>
<dbReference type="GO" id="GO:0005737">
    <property type="term" value="C:cytoplasm"/>
    <property type="evidence" value="ECO:0007669"/>
    <property type="project" value="TreeGrafter"/>
</dbReference>
<evidence type="ECO:0000256" key="4">
    <source>
        <dbReference type="ARBA" id="ARBA00023002"/>
    </source>
</evidence>
<dbReference type="Proteomes" id="UP000266152">
    <property type="component" value="Unassembled WGS sequence"/>
</dbReference>
<dbReference type="Gene3D" id="3.50.50.100">
    <property type="match status" value="1"/>
</dbReference>
<evidence type="ECO:0000259" key="5">
    <source>
        <dbReference type="Pfam" id="PF07992"/>
    </source>
</evidence>
<gene>
    <name evidence="6" type="ORF">FSPOR_9428</name>
</gene>
<dbReference type="STRING" id="5514.A0A395RQ26"/>
<dbReference type="AlphaFoldDB" id="A0A395RQ26"/>
<dbReference type="InterPro" id="IPR036188">
    <property type="entry name" value="FAD/NAD-bd_sf"/>
</dbReference>
<evidence type="ECO:0000313" key="7">
    <source>
        <dbReference type="Proteomes" id="UP000266152"/>
    </source>
</evidence>
<dbReference type="PRINTS" id="PR00469">
    <property type="entry name" value="PNDRDTASEII"/>
</dbReference>
<reference evidence="6 7" key="1">
    <citation type="journal article" date="2018" name="PLoS Pathog.">
        <title>Evolution of structural diversity of trichothecenes, a family of toxins produced by plant pathogenic and entomopathogenic fungi.</title>
        <authorList>
            <person name="Proctor R.H."/>
            <person name="McCormick S.P."/>
            <person name="Kim H.S."/>
            <person name="Cardoza R.E."/>
            <person name="Stanley A.M."/>
            <person name="Lindo L."/>
            <person name="Kelly A."/>
            <person name="Brown D.W."/>
            <person name="Lee T."/>
            <person name="Vaughan M.M."/>
            <person name="Alexander N.J."/>
            <person name="Busman M."/>
            <person name="Gutierrez S."/>
        </authorList>
    </citation>
    <scope>NUCLEOTIDE SEQUENCE [LARGE SCALE GENOMIC DNA]</scope>
    <source>
        <strain evidence="6 7">NRRL 3299</strain>
    </source>
</reference>
<evidence type="ECO:0000256" key="1">
    <source>
        <dbReference type="ARBA" id="ARBA00006442"/>
    </source>
</evidence>
<name>A0A395RQ26_FUSSP</name>
<dbReference type="PRINTS" id="PR00368">
    <property type="entry name" value="FADPNR"/>
</dbReference>
<dbReference type="Pfam" id="PF07992">
    <property type="entry name" value="Pyr_redox_2"/>
    <property type="match status" value="1"/>
</dbReference>
<evidence type="ECO:0000256" key="2">
    <source>
        <dbReference type="ARBA" id="ARBA00022630"/>
    </source>
</evidence>
<organism evidence="6 7">
    <name type="scientific">Fusarium sporotrichioides</name>
    <dbReference type="NCBI Taxonomy" id="5514"/>
    <lineage>
        <taxon>Eukaryota</taxon>
        <taxon>Fungi</taxon>
        <taxon>Dikarya</taxon>
        <taxon>Ascomycota</taxon>
        <taxon>Pezizomycotina</taxon>
        <taxon>Sordariomycetes</taxon>
        <taxon>Hypocreomycetidae</taxon>
        <taxon>Hypocreales</taxon>
        <taxon>Nectriaceae</taxon>
        <taxon>Fusarium</taxon>
    </lineage>
</organism>
<keyword evidence="7" id="KW-1185">Reference proteome</keyword>
<dbReference type="PANTHER" id="PTHR43735">
    <property type="entry name" value="APOPTOSIS-INDUCING FACTOR 1"/>
    <property type="match status" value="1"/>
</dbReference>
<dbReference type="GO" id="GO:0004174">
    <property type="term" value="F:electron-transferring-flavoprotein dehydrogenase activity"/>
    <property type="evidence" value="ECO:0007669"/>
    <property type="project" value="TreeGrafter"/>
</dbReference>
<comment type="similarity">
    <text evidence="1">Belongs to the FAD-dependent oxidoreductase family.</text>
</comment>